<accession>A0AAD8TY69</accession>
<reference evidence="2" key="1">
    <citation type="submission" date="2023-07" db="EMBL/GenBank/DDBJ databases">
        <title>A chromosome-level genome assembly of Lolium multiflorum.</title>
        <authorList>
            <person name="Chen Y."/>
            <person name="Copetti D."/>
            <person name="Kolliker R."/>
            <person name="Studer B."/>
        </authorList>
    </citation>
    <scope>NUCLEOTIDE SEQUENCE</scope>
    <source>
        <strain evidence="2">02402/16</strain>
        <tissue evidence="2">Leaf</tissue>
    </source>
</reference>
<dbReference type="Proteomes" id="UP001231189">
    <property type="component" value="Unassembled WGS sequence"/>
</dbReference>
<dbReference type="SUPFAM" id="SSF56219">
    <property type="entry name" value="DNase I-like"/>
    <property type="match status" value="1"/>
</dbReference>
<dbReference type="InterPro" id="IPR000477">
    <property type="entry name" value="RT_dom"/>
</dbReference>
<dbReference type="EMBL" id="JAUUTY010000001">
    <property type="protein sequence ID" value="KAK1694254.1"/>
    <property type="molecule type" value="Genomic_DNA"/>
</dbReference>
<sequence>MNLSAQPLHVICLQESKLSSIPLQKAATFLPQGFSTFSFLPSIGASGGIVTAWDARYVTHLSDRPLQFSLSSTFELAADSTSFTVTNIYAPCDRARRDDFLSEMRSLADLDSDPWLLVGDFNIARYAEDRNNDNFDVPAAAALNDLIDELALQELPLLDRRYTWTNSRDTPTLDGVLTADGFRPISLQNCIMKIVTKILTSRLQHFIERLISFEQSGFVKGRSIVDNFLYAADVVQSCQTRKTPVVVLKLDFKKAFDSVNWAALDAILEARGIGPLFRSWISSILTTGRTAILLNGVPGRWISCKNGLRQGDPLSPYLYLAVADLLPCLIAMESSEERLLHPLVDDLPCPVIQYADDTLLILRAEHSQVRRLKAILDLFSHATGLHINFHKSTFVPVGGVPYGLASELAGILGCPVSSFPQTYLGLPLSDHKL</sequence>
<feature type="domain" description="Reverse transcriptase" evidence="1">
    <location>
        <begin position="157"/>
        <end position="428"/>
    </location>
</feature>
<comment type="caution">
    <text evidence="2">The sequence shown here is derived from an EMBL/GenBank/DDBJ whole genome shotgun (WGS) entry which is preliminary data.</text>
</comment>
<gene>
    <name evidence="2" type="ORF">QYE76_010951</name>
</gene>
<dbReference type="CDD" id="cd01650">
    <property type="entry name" value="RT_nLTR_like"/>
    <property type="match status" value="1"/>
</dbReference>
<proteinExistence type="predicted"/>
<dbReference type="AlphaFoldDB" id="A0AAD8TY69"/>
<evidence type="ECO:0000259" key="1">
    <source>
        <dbReference type="PROSITE" id="PS50878"/>
    </source>
</evidence>
<evidence type="ECO:0000313" key="3">
    <source>
        <dbReference type="Proteomes" id="UP001231189"/>
    </source>
</evidence>
<dbReference type="PANTHER" id="PTHR19446">
    <property type="entry name" value="REVERSE TRANSCRIPTASES"/>
    <property type="match status" value="1"/>
</dbReference>
<dbReference type="SUPFAM" id="SSF56672">
    <property type="entry name" value="DNA/RNA polymerases"/>
    <property type="match status" value="1"/>
</dbReference>
<dbReference type="InterPro" id="IPR043502">
    <property type="entry name" value="DNA/RNA_pol_sf"/>
</dbReference>
<dbReference type="PROSITE" id="PS50878">
    <property type="entry name" value="RT_POL"/>
    <property type="match status" value="1"/>
</dbReference>
<evidence type="ECO:0000313" key="2">
    <source>
        <dbReference type="EMBL" id="KAK1694254.1"/>
    </source>
</evidence>
<organism evidence="2 3">
    <name type="scientific">Lolium multiflorum</name>
    <name type="common">Italian ryegrass</name>
    <name type="synonym">Lolium perenne subsp. multiflorum</name>
    <dbReference type="NCBI Taxonomy" id="4521"/>
    <lineage>
        <taxon>Eukaryota</taxon>
        <taxon>Viridiplantae</taxon>
        <taxon>Streptophyta</taxon>
        <taxon>Embryophyta</taxon>
        <taxon>Tracheophyta</taxon>
        <taxon>Spermatophyta</taxon>
        <taxon>Magnoliopsida</taxon>
        <taxon>Liliopsida</taxon>
        <taxon>Poales</taxon>
        <taxon>Poaceae</taxon>
        <taxon>BOP clade</taxon>
        <taxon>Pooideae</taxon>
        <taxon>Poodae</taxon>
        <taxon>Poeae</taxon>
        <taxon>Poeae Chloroplast Group 2 (Poeae type)</taxon>
        <taxon>Loliodinae</taxon>
        <taxon>Loliinae</taxon>
        <taxon>Lolium</taxon>
    </lineage>
</organism>
<protein>
    <recommendedName>
        <fullName evidence="1">Reverse transcriptase domain-containing protein</fullName>
    </recommendedName>
</protein>
<dbReference type="Pfam" id="PF00078">
    <property type="entry name" value="RVT_1"/>
    <property type="match status" value="1"/>
</dbReference>
<keyword evidence="3" id="KW-1185">Reference proteome</keyword>
<dbReference type="InterPro" id="IPR036691">
    <property type="entry name" value="Endo/exonu/phosph_ase_sf"/>
</dbReference>
<dbReference type="Gene3D" id="3.60.10.10">
    <property type="entry name" value="Endonuclease/exonuclease/phosphatase"/>
    <property type="match status" value="1"/>
</dbReference>
<name>A0AAD8TY69_LOLMU</name>